<comment type="caution">
    <text evidence="2">The sequence shown here is derived from an EMBL/GenBank/DDBJ whole genome shotgun (WGS) entry which is preliminary data.</text>
</comment>
<name>A0A8T3UZF8_9ARCH</name>
<dbReference type="GO" id="GO:0032259">
    <property type="term" value="P:methylation"/>
    <property type="evidence" value="ECO:0007669"/>
    <property type="project" value="UniProtKB-KW"/>
</dbReference>
<evidence type="ECO:0000313" key="3">
    <source>
        <dbReference type="Proteomes" id="UP000763484"/>
    </source>
</evidence>
<dbReference type="Gene3D" id="3.40.50.150">
    <property type="entry name" value="Vaccinia Virus protein VP39"/>
    <property type="match status" value="1"/>
</dbReference>
<keyword evidence="2" id="KW-0808">Transferase</keyword>
<dbReference type="SUPFAM" id="SSF53335">
    <property type="entry name" value="S-adenosyl-L-methionine-dependent methyltransferases"/>
    <property type="match status" value="1"/>
</dbReference>
<dbReference type="EMBL" id="JADFAQ010000022">
    <property type="protein sequence ID" value="MBE5728105.1"/>
    <property type="molecule type" value="Genomic_DNA"/>
</dbReference>
<feature type="domain" description="Methyltransferase FkbM" evidence="1">
    <location>
        <begin position="89"/>
        <end position="232"/>
    </location>
</feature>
<dbReference type="Pfam" id="PF05050">
    <property type="entry name" value="Methyltransf_21"/>
    <property type="match status" value="1"/>
</dbReference>
<dbReference type="InterPro" id="IPR029063">
    <property type="entry name" value="SAM-dependent_MTases_sf"/>
</dbReference>
<evidence type="ECO:0000313" key="2">
    <source>
        <dbReference type="EMBL" id="MBE5728105.1"/>
    </source>
</evidence>
<reference evidence="2 3" key="1">
    <citation type="submission" date="2020-09" db="EMBL/GenBank/DDBJ databases">
        <title>Genomic characterization of a novel Parvarchaeota family in acid mine drainage sediments.</title>
        <authorList>
            <person name="Luo Z.-H."/>
        </authorList>
    </citation>
    <scope>NUCLEOTIDE SEQUENCE [LARGE SCALE GENOMIC DNA]</scope>
    <source>
        <strain evidence="2">TL1-5_bins.178</strain>
    </source>
</reference>
<sequence>MEKAPLLDRIKVRIGVYKSIYEYHSYPISKIIFYDTIGRILYRKKLPSIVAFKDFGLKFSNKSWVGEVFLYKIYIYQDFIPTKNDVVVDVGAQYGDYAVLCAGYYKVRKVYCFEPLNSNFKEIEKNIKLNKLKNILAYNVALGSKNKMIKITYNGDMAGIGGSRTQKTYLKTLDSYRLKPTILKIDVEGFEMDVLRGAVKTIKRYHPKIIIETHTSKLRKEVLSFLGSVGYKVKHYGRSVTPKTGEFDFIQNLFLTYKS</sequence>
<dbReference type="NCBIfam" id="TIGR01444">
    <property type="entry name" value="fkbM_fam"/>
    <property type="match status" value="1"/>
</dbReference>
<dbReference type="AlphaFoldDB" id="A0A8T3UZF8"/>
<protein>
    <submittedName>
        <fullName evidence="2">FkbM family methyltransferase</fullName>
    </submittedName>
</protein>
<keyword evidence="2" id="KW-0489">Methyltransferase</keyword>
<dbReference type="InterPro" id="IPR052514">
    <property type="entry name" value="SAM-dependent_MTase"/>
</dbReference>
<proteinExistence type="predicted"/>
<dbReference type="Proteomes" id="UP000763484">
    <property type="component" value="Unassembled WGS sequence"/>
</dbReference>
<accession>A0A8T3UZF8</accession>
<dbReference type="GO" id="GO:0008168">
    <property type="term" value="F:methyltransferase activity"/>
    <property type="evidence" value="ECO:0007669"/>
    <property type="project" value="UniProtKB-KW"/>
</dbReference>
<dbReference type="InterPro" id="IPR006342">
    <property type="entry name" value="FkbM_mtfrase"/>
</dbReference>
<dbReference type="PANTHER" id="PTHR34203">
    <property type="entry name" value="METHYLTRANSFERASE, FKBM FAMILY PROTEIN"/>
    <property type="match status" value="1"/>
</dbReference>
<organism evidence="2 3">
    <name type="scientific">Candidatus Acidifodinimicrobium mancum</name>
    <dbReference type="NCBI Taxonomy" id="2898728"/>
    <lineage>
        <taxon>Archaea</taxon>
        <taxon>Candidatus Parvarchaeota</taxon>
        <taxon>Candidatus Acidifodinimicrobiaceae</taxon>
        <taxon>Candidatus Acidifodinimicrobium</taxon>
    </lineage>
</organism>
<dbReference type="PANTHER" id="PTHR34203:SF15">
    <property type="entry name" value="SLL1173 PROTEIN"/>
    <property type="match status" value="1"/>
</dbReference>
<evidence type="ECO:0000259" key="1">
    <source>
        <dbReference type="Pfam" id="PF05050"/>
    </source>
</evidence>
<gene>
    <name evidence="2" type="ORF">IHE50_01665</name>
</gene>